<evidence type="ECO:0000256" key="7">
    <source>
        <dbReference type="SAM" id="MobiDB-lite"/>
    </source>
</evidence>
<evidence type="ECO:0000313" key="9">
    <source>
        <dbReference type="EMBL" id="ADG97799.1"/>
    </source>
</evidence>
<reference evidence="9 10" key="1">
    <citation type="journal article" date="2010" name="Stand. Genomic Sci.">
        <title>Complete genome sequence of Segniliparus rotundus type strain (CDC 1076).</title>
        <authorList>
            <person name="Sikorski J."/>
            <person name="Lapidus A."/>
            <person name="Copeland A."/>
            <person name="Misra M."/>
            <person name="Glavina Del Rio T."/>
            <person name="Nolan M."/>
            <person name="Lucas S."/>
            <person name="Chen F."/>
            <person name="Tice H."/>
            <person name="Cheng J.F."/>
            <person name="Jando M."/>
            <person name="Schneider S."/>
            <person name="Bruce D."/>
            <person name="Goodwin L."/>
            <person name="Pitluck S."/>
            <person name="Liolios K."/>
            <person name="Mikhailova N."/>
            <person name="Pati A."/>
            <person name="Ivanova N."/>
            <person name="Mavromatis K."/>
            <person name="Chen A."/>
            <person name="Palaniappan K."/>
            <person name="Chertkov O."/>
            <person name="Land M."/>
            <person name="Hauser L."/>
            <person name="Chang Y.J."/>
            <person name="Jeffries C.D."/>
            <person name="Brettin T."/>
            <person name="Detter J.C."/>
            <person name="Han C."/>
            <person name="Rohde M."/>
            <person name="Goker M."/>
            <person name="Bristow J."/>
            <person name="Eisen J.A."/>
            <person name="Markowitz V."/>
            <person name="Hugenholtz P."/>
            <person name="Kyrpides N.C."/>
            <person name="Klenk H.P."/>
        </authorList>
    </citation>
    <scope>NUCLEOTIDE SEQUENCE [LARGE SCALE GENOMIC DNA]</scope>
    <source>
        <strain evidence="10">ATCC BAA-972 / CDC 1076 / CIP 108378 / DSM 44985 / JCM 13578</strain>
    </source>
</reference>
<dbReference type="EMBL" id="CP001958">
    <property type="protein sequence ID" value="ADG97799.1"/>
    <property type="molecule type" value="Genomic_DNA"/>
</dbReference>
<dbReference type="Pfam" id="PF05423">
    <property type="entry name" value="Mycobact_memb"/>
    <property type="match status" value="1"/>
</dbReference>
<evidence type="ECO:0000256" key="6">
    <source>
        <dbReference type="ARBA" id="ARBA00023136"/>
    </source>
</evidence>
<name>D6Z769_SEGRD</name>
<dbReference type="eggNOG" id="ENOG50329W4">
    <property type="taxonomic scope" value="Bacteria"/>
</dbReference>
<keyword evidence="4 8" id="KW-0812">Transmembrane</keyword>
<evidence type="ECO:0000256" key="4">
    <source>
        <dbReference type="ARBA" id="ARBA00022692"/>
    </source>
</evidence>
<comment type="subcellular location">
    <subcellularLocation>
        <location evidence="1">Cell membrane</location>
    </subcellularLocation>
</comment>
<dbReference type="OrthoDB" id="3398257at2"/>
<feature type="region of interest" description="Disordered" evidence="7">
    <location>
        <begin position="1"/>
        <end position="28"/>
    </location>
</feature>
<keyword evidence="6 8" id="KW-0472">Membrane</keyword>
<dbReference type="Gene3D" id="2.60.40.2880">
    <property type="entry name" value="MmpS1-5, C-terminal soluble domain"/>
    <property type="match status" value="1"/>
</dbReference>
<dbReference type="KEGG" id="srt:Srot_1334"/>
<evidence type="ECO:0000256" key="3">
    <source>
        <dbReference type="ARBA" id="ARBA00022475"/>
    </source>
</evidence>
<evidence type="ECO:0000313" key="10">
    <source>
        <dbReference type="Proteomes" id="UP000002247"/>
    </source>
</evidence>
<dbReference type="InterPro" id="IPR008693">
    <property type="entry name" value="MmpS"/>
</dbReference>
<gene>
    <name evidence="9" type="ordered locus">Srot_1334</name>
</gene>
<organism evidence="9 10">
    <name type="scientific">Segniliparus rotundus (strain ATCC BAA-972 / CDC 1076 / CIP 108378 / DSM 44985 / JCM 13578)</name>
    <dbReference type="NCBI Taxonomy" id="640132"/>
    <lineage>
        <taxon>Bacteria</taxon>
        <taxon>Bacillati</taxon>
        <taxon>Actinomycetota</taxon>
        <taxon>Actinomycetes</taxon>
        <taxon>Mycobacteriales</taxon>
        <taxon>Segniliparaceae</taxon>
        <taxon>Segniliparus</taxon>
    </lineage>
</organism>
<keyword evidence="10" id="KW-1185">Reference proteome</keyword>
<keyword evidence="5 8" id="KW-1133">Transmembrane helix</keyword>
<dbReference type="AlphaFoldDB" id="D6Z769"/>
<protein>
    <submittedName>
        <fullName evidence="9">Membrane family protein</fullName>
    </submittedName>
</protein>
<dbReference type="GO" id="GO:0005886">
    <property type="term" value="C:plasma membrane"/>
    <property type="evidence" value="ECO:0007669"/>
    <property type="project" value="UniProtKB-SubCell"/>
</dbReference>
<feature type="compositionally biased region" description="Low complexity" evidence="7">
    <location>
        <begin position="1"/>
        <end position="20"/>
    </location>
</feature>
<dbReference type="STRING" id="640132.Srot_1334"/>
<dbReference type="Proteomes" id="UP000002247">
    <property type="component" value="Chromosome"/>
</dbReference>
<evidence type="ECO:0000256" key="8">
    <source>
        <dbReference type="SAM" id="Phobius"/>
    </source>
</evidence>
<evidence type="ECO:0000256" key="1">
    <source>
        <dbReference type="ARBA" id="ARBA00004236"/>
    </source>
</evidence>
<dbReference type="InterPro" id="IPR038468">
    <property type="entry name" value="MmpS_C"/>
</dbReference>
<dbReference type="HOGENOM" id="CLU_119497_0_0_11"/>
<dbReference type="RefSeq" id="WP_013138253.1">
    <property type="nucleotide sequence ID" value="NC_014168.1"/>
</dbReference>
<comment type="similarity">
    <text evidence="2">Belongs to the MmpS family.</text>
</comment>
<feature type="transmembrane region" description="Helical" evidence="8">
    <location>
        <begin position="38"/>
        <end position="55"/>
    </location>
</feature>
<keyword evidence="3" id="KW-1003">Cell membrane</keyword>
<evidence type="ECO:0000256" key="2">
    <source>
        <dbReference type="ARBA" id="ARBA00007531"/>
    </source>
</evidence>
<accession>D6Z769</accession>
<sequence>MTAPPAHAPQPAHAAPGQGPRNAPRKRKTTPFGVFKKTWVLIVIAFVVAAAALAVDRLHGIFGSDVHITSGYEPIATENKTSKPKRVVYEITGTTGAKRKVRISYYDENTEPQQVVVSSLPWTLPITTTNTSMAANIMAQTDGDSITCRITVDDDLKAEKTATGPNSLVGCMVKSA</sequence>
<evidence type="ECO:0000256" key="5">
    <source>
        <dbReference type="ARBA" id="ARBA00022989"/>
    </source>
</evidence>
<proteinExistence type="inferred from homology"/>